<proteinExistence type="predicted"/>
<feature type="signal peptide" evidence="2">
    <location>
        <begin position="1"/>
        <end position="25"/>
    </location>
</feature>
<dbReference type="RefSeq" id="WP_260116978.1">
    <property type="nucleotide sequence ID" value="NZ_CP093361.1"/>
</dbReference>
<feature type="chain" id="PRO_5037080377" evidence="2">
    <location>
        <begin position="26"/>
        <end position="257"/>
    </location>
</feature>
<feature type="domain" description="Bacterial Ig" evidence="3">
    <location>
        <begin position="38"/>
        <end position="97"/>
    </location>
</feature>
<protein>
    <submittedName>
        <fullName evidence="4">Ig-like domain-containing protein</fullName>
    </submittedName>
</protein>
<reference evidence="4" key="1">
    <citation type="journal article" date="2022" name="Int. J. Syst. Evol. Microbiol.">
        <title>Apilactobacillus apisilvae sp. nov., Nicolia spurrieriana gen. nov. sp. nov., Bombilactobacillus folatiphilus sp. nov. and Bombilactobacillus thymidiniphilus sp. nov., four new lactic acid bacterial isolates from stingless bees Tetragonula carbonaria and Austroplebeia australis.</title>
        <authorList>
            <person name="Oliphant S.A."/>
            <person name="Watson-Haigh N.S."/>
            <person name="Sumby K.M."/>
            <person name="Gardner J."/>
            <person name="Groom S."/>
            <person name="Jiranek V."/>
        </authorList>
    </citation>
    <scope>NUCLEOTIDE SEQUENCE</scope>
    <source>
        <strain evidence="4">SGEP1_A5</strain>
    </source>
</reference>
<evidence type="ECO:0000313" key="5">
    <source>
        <dbReference type="Proteomes" id="UP000831181"/>
    </source>
</evidence>
<name>A0A976X5Z4_9LACO</name>
<dbReference type="AlphaFoldDB" id="A0A976X5Z4"/>
<dbReference type="Pfam" id="PF17936">
    <property type="entry name" value="Big_6"/>
    <property type="match status" value="1"/>
</dbReference>
<dbReference type="KEGG" id="lbe:MOO44_03170"/>
<feature type="region of interest" description="Disordered" evidence="1">
    <location>
        <begin position="119"/>
        <end position="139"/>
    </location>
</feature>
<evidence type="ECO:0000256" key="2">
    <source>
        <dbReference type="SAM" id="SignalP"/>
    </source>
</evidence>
<evidence type="ECO:0000256" key="1">
    <source>
        <dbReference type="SAM" id="MobiDB-lite"/>
    </source>
</evidence>
<accession>A0A976X5Z4</accession>
<sequence length="257" mass="27901">MKKPFLFVIGAFFLALFSFGTSANAATSATKTPSLSVPSVTTADTKISGTATKNVDVYVRLNNNKKIAATVANSKGKYTITLPKKYAVNTKLYVYAQPDKSSHYFYRIVTVKAASTTTTTNTSSSAKTTNKSSSNNSSSSSVAVAKVNDLMGNWKSSASGSYTQLWTFNNDTGLNQTLYKNKILNSKLLSNAVFNVKHVNGKVITLTYRGKGDKKTSTMYIRLVNKNKFYLVDSNNKLVSVKMGAAPAATYSFTRIK</sequence>
<dbReference type="EMBL" id="CP093361">
    <property type="protein sequence ID" value="UQS87179.1"/>
    <property type="molecule type" value="Genomic_DNA"/>
</dbReference>
<keyword evidence="2" id="KW-0732">Signal</keyword>
<evidence type="ECO:0000259" key="3">
    <source>
        <dbReference type="Pfam" id="PF17936"/>
    </source>
</evidence>
<gene>
    <name evidence="4" type="ORF">MOO44_03170</name>
</gene>
<keyword evidence="5" id="KW-1185">Reference proteome</keyword>
<evidence type="ECO:0000313" key="4">
    <source>
        <dbReference type="EMBL" id="UQS87179.1"/>
    </source>
</evidence>
<organism evidence="4 5">
    <name type="scientific">Nicoliella spurrieriana</name>
    <dbReference type="NCBI Taxonomy" id="2925830"/>
    <lineage>
        <taxon>Bacteria</taxon>
        <taxon>Bacillati</taxon>
        <taxon>Bacillota</taxon>
        <taxon>Bacilli</taxon>
        <taxon>Lactobacillales</taxon>
        <taxon>Lactobacillaceae</taxon>
        <taxon>Nicoliella</taxon>
    </lineage>
</organism>
<dbReference type="InterPro" id="IPR041498">
    <property type="entry name" value="Big_6"/>
</dbReference>
<dbReference type="Proteomes" id="UP000831181">
    <property type="component" value="Chromosome"/>
</dbReference>